<evidence type="ECO:0000259" key="1">
    <source>
        <dbReference type="PROSITE" id="PS50801"/>
    </source>
</evidence>
<dbReference type="CDD" id="cd07043">
    <property type="entry name" value="STAS_anti-anti-sigma_factors"/>
    <property type="match status" value="1"/>
</dbReference>
<dbReference type="InterPro" id="IPR002645">
    <property type="entry name" value="STAS_dom"/>
</dbReference>
<protein>
    <submittedName>
        <fullName evidence="2">Anti-sigma B factor antagonist</fullName>
    </submittedName>
</protein>
<accession>A0A840V5I1</accession>
<comment type="caution">
    <text evidence="2">The sequence shown here is derived from an EMBL/GenBank/DDBJ whole genome shotgun (WGS) entry which is preliminary data.</text>
</comment>
<sequence>MHTEATGDTLRVSGITELTAGSARDVKDEIRSRLENHVIHIDFDASALSFLDSSGLGTLISLQKLAAERQGHFRLLAPTPPAMQVLELTRLHRVFEIVP</sequence>
<name>A0A840V5I1_9BACT</name>
<gene>
    <name evidence="2" type="ORF">HNR46_001118</name>
</gene>
<dbReference type="Proteomes" id="UP000557717">
    <property type="component" value="Unassembled WGS sequence"/>
</dbReference>
<evidence type="ECO:0000313" key="2">
    <source>
        <dbReference type="EMBL" id="MBB5350884.1"/>
    </source>
</evidence>
<dbReference type="AlphaFoldDB" id="A0A840V5I1"/>
<organism evidence="2 3">
    <name type="scientific">Haloferula luteola</name>
    <dbReference type="NCBI Taxonomy" id="595692"/>
    <lineage>
        <taxon>Bacteria</taxon>
        <taxon>Pseudomonadati</taxon>
        <taxon>Verrucomicrobiota</taxon>
        <taxon>Verrucomicrobiia</taxon>
        <taxon>Verrucomicrobiales</taxon>
        <taxon>Verrucomicrobiaceae</taxon>
        <taxon>Haloferula</taxon>
    </lineage>
</organism>
<dbReference type="PANTHER" id="PTHR33495:SF2">
    <property type="entry name" value="ANTI-SIGMA FACTOR ANTAGONIST TM_1081-RELATED"/>
    <property type="match status" value="1"/>
</dbReference>
<feature type="domain" description="STAS" evidence="1">
    <location>
        <begin position="17"/>
        <end position="99"/>
    </location>
</feature>
<dbReference type="GO" id="GO:0043856">
    <property type="term" value="F:anti-sigma factor antagonist activity"/>
    <property type="evidence" value="ECO:0007669"/>
    <property type="project" value="TreeGrafter"/>
</dbReference>
<keyword evidence="3" id="KW-1185">Reference proteome</keyword>
<dbReference type="RefSeq" id="WP_184016562.1">
    <property type="nucleotide sequence ID" value="NZ_JACHFD010000004.1"/>
</dbReference>
<dbReference type="PANTHER" id="PTHR33495">
    <property type="entry name" value="ANTI-SIGMA FACTOR ANTAGONIST TM_1081-RELATED-RELATED"/>
    <property type="match status" value="1"/>
</dbReference>
<dbReference type="Gene3D" id="3.30.750.24">
    <property type="entry name" value="STAS domain"/>
    <property type="match status" value="1"/>
</dbReference>
<dbReference type="SUPFAM" id="SSF52091">
    <property type="entry name" value="SpoIIaa-like"/>
    <property type="match status" value="1"/>
</dbReference>
<dbReference type="Pfam" id="PF01740">
    <property type="entry name" value="STAS"/>
    <property type="match status" value="1"/>
</dbReference>
<reference evidence="2 3" key="1">
    <citation type="submission" date="2020-08" db="EMBL/GenBank/DDBJ databases">
        <title>Genomic Encyclopedia of Type Strains, Phase IV (KMG-IV): sequencing the most valuable type-strain genomes for metagenomic binning, comparative biology and taxonomic classification.</title>
        <authorList>
            <person name="Goeker M."/>
        </authorList>
    </citation>
    <scope>NUCLEOTIDE SEQUENCE [LARGE SCALE GENOMIC DNA]</scope>
    <source>
        <strain evidence="2 3">YC6886</strain>
    </source>
</reference>
<dbReference type="PROSITE" id="PS50801">
    <property type="entry name" value="STAS"/>
    <property type="match status" value="1"/>
</dbReference>
<proteinExistence type="predicted"/>
<evidence type="ECO:0000313" key="3">
    <source>
        <dbReference type="Proteomes" id="UP000557717"/>
    </source>
</evidence>
<dbReference type="EMBL" id="JACHFD010000004">
    <property type="protein sequence ID" value="MBB5350884.1"/>
    <property type="molecule type" value="Genomic_DNA"/>
</dbReference>
<dbReference type="InterPro" id="IPR036513">
    <property type="entry name" value="STAS_dom_sf"/>
</dbReference>